<reference evidence="1" key="2">
    <citation type="submission" date="2022-06" db="UniProtKB">
        <authorList>
            <consortium name="EnsemblMetazoa"/>
        </authorList>
    </citation>
    <scope>IDENTIFICATION</scope>
    <source>
        <strain evidence="1">PS312</strain>
    </source>
</reference>
<dbReference type="Proteomes" id="UP000005239">
    <property type="component" value="Unassembled WGS sequence"/>
</dbReference>
<protein>
    <submittedName>
        <fullName evidence="1">Uncharacterized protein</fullName>
    </submittedName>
</protein>
<keyword evidence="2" id="KW-1185">Reference proteome</keyword>
<dbReference type="AlphaFoldDB" id="A0A2A6CD59"/>
<gene>
    <name evidence="1" type="primary">WBGene00281616</name>
</gene>
<evidence type="ECO:0000313" key="1">
    <source>
        <dbReference type="EnsemblMetazoa" id="PPA43247.1"/>
    </source>
</evidence>
<dbReference type="EnsemblMetazoa" id="PPA43247.1">
    <property type="protein sequence ID" value="PPA43247.1"/>
    <property type="gene ID" value="WBGene00281616"/>
</dbReference>
<sequence length="73" mass="8151">MNTLLIPSSEKYRWYTATPASEAIRMKRMRARTGANSISFQESDEKPLTSVQNSAKSIMLSLFMSMPCSIAST</sequence>
<accession>A0A8R1V3G9</accession>
<name>A0A2A6CD59_PRIPA</name>
<accession>A0A2A6CD59</accession>
<proteinExistence type="predicted"/>
<reference evidence="2" key="1">
    <citation type="journal article" date="2008" name="Nat. Genet.">
        <title>The Pristionchus pacificus genome provides a unique perspective on nematode lifestyle and parasitism.</title>
        <authorList>
            <person name="Dieterich C."/>
            <person name="Clifton S.W."/>
            <person name="Schuster L.N."/>
            <person name="Chinwalla A."/>
            <person name="Delehaunty K."/>
            <person name="Dinkelacker I."/>
            <person name="Fulton L."/>
            <person name="Fulton R."/>
            <person name="Godfrey J."/>
            <person name="Minx P."/>
            <person name="Mitreva M."/>
            <person name="Roeseler W."/>
            <person name="Tian H."/>
            <person name="Witte H."/>
            <person name="Yang S.P."/>
            <person name="Wilson R.K."/>
            <person name="Sommer R.J."/>
        </authorList>
    </citation>
    <scope>NUCLEOTIDE SEQUENCE [LARGE SCALE GENOMIC DNA]</scope>
    <source>
        <strain evidence="2">PS312</strain>
    </source>
</reference>
<organism evidence="1 2">
    <name type="scientific">Pristionchus pacificus</name>
    <name type="common">Parasitic nematode worm</name>
    <dbReference type="NCBI Taxonomy" id="54126"/>
    <lineage>
        <taxon>Eukaryota</taxon>
        <taxon>Metazoa</taxon>
        <taxon>Ecdysozoa</taxon>
        <taxon>Nematoda</taxon>
        <taxon>Chromadorea</taxon>
        <taxon>Rhabditida</taxon>
        <taxon>Rhabditina</taxon>
        <taxon>Diplogasteromorpha</taxon>
        <taxon>Diplogasteroidea</taxon>
        <taxon>Neodiplogasteridae</taxon>
        <taxon>Pristionchus</taxon>
    </lineage>
</organism>
<evidence type="ECO:0000313" key="2">
    <source>
        <dbReference type="Proteomes" id="UP000005239"/>
    </source>
</evidence>